<keyword evidence="1" id="KW-0472">Membrane</keyword>
<dbReference type="SUPFAM" id="SSF48317">
    <property type="entry name" value="Acid phosphatase/Vanadium-dependent haloperoxidase"/>
    <property type="match status" value="1"/>
</dbReference>
<feature type="domain" description="Phosphatidic acid phosphatase type 2/haloperoxidase" evidence="2">
    <location>
        <begin position="7"/>
        <end position="121"/>
    </location>
</feature>
<dbReference type="InterPro" id="IPR000326">
    <property type="entry name" value="PAP2/HPO"/>
</dbReference>
<feature type="transmembrane region" description="Helical" evidence="1">
    <location>
        <begin position="110"/>
        <end position="128"/>
    </location>
</feature>
<dbReference type="Gene3D" id="1.20.144.10">
    <property type="entry name" value="Phosphatidic acid phosphatase type 2/haloperoxidase"/>
    <property type="match status" value="1"/>
</dbReference>
<comment type="caution">
    <text evidence="3">The sequence shown here is derived from an EMBL/GenBank/DDBJ whole genome shotgun (WGS) entry which is preliminary data.</text>
</comment>
<gene>
    <name evidence="3" type="ORF">LCGC14_2811940</name>
</gene>
<dbReference type="PANTHER" id="PTHR14969:SF13">
    <property type="entry name" value="AT30094P"/>
    <property type="match status" value="1"/>
</dbReference>
<evidence type="ECO:0000313" key="3">
    <source>
        <dbReference type="EMBL" id="KKK81590.1"/>
    </source>
</evidence>
<dbReference type="AlphaFoldDB" id="A0A0F8Z6F7"/>
<sequence length="138" mass="14769">AARRWEALILLASVLARPLNAGVKELIDRPRPAADLVAVSDYPSSPAFPSGHADGVIIIYGLLFYFITSFVSQPGLRLLGQAACLWVILFTGMERVYVGAHWPSDVLGGYYLGGLILAAIIAGHRLIVMGLPAGRQAQ</sequence>
<organism evidence="3">
    <name type="scientific">marine sediment metagenome</name>
    <dbReference type="NCBI Taxonomy" id="412755"/>
    <lineage>
        <taxon>unclassified sequences</taxon>
        <taxon>metagenomes</taxon>
        <taxon>ecological metagenomes</taxon>
    </lineage>
</organism>
<evidence type="ECO:0000259" key="2">
    <source>
        <dbReference type="SMART" id="SM00014"/>
    </source>
</evidence>
<protein>
    <recommendedName>
        <fullName evidence="2">Phosphatidic acid phosphatase type 2/haloperoxidase domain-containing protein</fullName>
    </recommendedName>
</protein>
<dbReference type="Pfam" id="PF01569">
    <property type="entry name" value="PAP2"/>
    <property type="match status" value="1"/>
</dbReference>
<name>A0A0F8Z6F7_9ZZZZ</name>
<dbReference type="SMART" id="SM00014">
    <property type="entry name" value="acidPPc"/>
    <property type="match status" value="1"/>
</dbReference>
<feature type="transmembrane region" description="Helical" evidence="1">
    <location>
        <begin position="78"/>
        <end position="98"/>
    </location>
</feature>
<feature type="non-terminal residue" evidence="3">
    <location>
        <position position="1"/>
    </location>
</feature>
<proteinExistence type="predicted"/>
<feature type="transmembrane region" description="Helical" evidence="1">
    <location>
        <begin position="52"/>
        <end position="71"/>
    </location>
</feature>
<dbReference type="EMBL" id="LAZR01053054">
    <property type="protein sequence ID" value="KKK81590.1"/>
    <property type="molecule type" value="Genomic_DNA"/>
</dbReference>
<dbReference type="InterPro" id="IPR036938">
    <property type="entry name" value="PAP2/HPO_sf"/>
</dbReference>
<evidence type="ECO:0000256" key="1">
    <source>
        <dbReference type="SAM" id="Phobius"/>
    </source>
</evidence>
<accession>A0A0F8Z6F7</accession>
<keyword evidence="1" id="KW-0812">Transmembrane</keyword>
<reference evidence="3" key="1">
    <citation type="journal article" date="2015" name="Nature">
        <title>Complex archaea that bridge the gap between prokaryotes and eukaryotes.</title>
        <authorList>
            <person name="Spang A."/>
            <person name="Saw J.H."/>
            <person name="Jorgensen S.L."/>
            <person name="Zaremba-Niedzwiedzka K."/>
            <person name="Martijn J."/>
            <person name="Lind A.E."/>
            <person name="van Eijk R."/>
            <person name="Schleper C."/>
            <person name="Guy L."/>
            <person name="Ettema T.J."/>
        </authorList>
    </citation>
    <scope>NUCLEOTIDE SEQUENCE</scope>
</reference>
<keyword evidence="1" id="KW-1133">Transmembrane helix</keyword>
<dbReference type="PANTHER" id="PTHR14969">
    <property type="entry name" value="SPHINGOSINE-1-PHOSPHATE PHOSPHOHYDROLASE"/>
    <property type="match status" value="1"/>
</dbReference>